<dbReference type="Pfam" id="PF22938">
    <property type="entry name" value="Integrase_p58_C"/>
    <property type="match status" value="1"/>
</dbReference>
<name>A0A151MY35_ALLMI</name>
<dbReference type="Gene3D" id="3.30.420.10">
    <property type="entry name" value="Ribonuclease H-like superfamily/Ribonuclease H"/>
    <property type="match status" value="1"/>
</dbReference>
<organism evidence="3 4">
    <name type="scientific">Alligator mississippiensis</name>
    <name type="common">American alligator</name>
    <dbReference type="NCBI Taxonomy" id="8496"/>
    <lineage>
        <taxon>Eukaryota</taxon>
        <taxon>Metazoa</taxon>
        <taxon>Chordata</taxon>
        <taxon>Craniata</taxon>
        <taxon>Vertebrata</taxon>
        <taxon>Euteleostomi</taxon>
        <taxon>Archelosauria</taxon>
        <taxon>Archosauria</taxon>
        <taxon>Crocodylia</taxon>
        <taxon>Alligatoridae</taxon>
        <taxon>Alligatorinae</taxon>
        <taxon>Alligator</taxon>
    </lineage>
</organism>
<dbReference type="InterPro" id="IPR054465">
    <property type="entry name" value="Integrase_p58-like_C"/>
</dbReference>
<keyword evidence="4" id="KW-1185">Reference proteome</keyword>
<dbReference type="AlphaFoldDB" id="A0A151MY35"/>
<evidence type="ECO:0000259" key="2">
    <source>
        <dbReference type="PROSITE" id="PS50994"/>
    </source>
</evidence>
<dbReference type="PANTHER" id="PTHR37984">
    <property type="entry name" value="PROTEIN CBG26694"/>
    <property type="match status" value="1"/>
</dbReference>
<dbReference type="EMBL" id="AKHW03004704">
    <property type="protein sequence ID" value="KYO29365.1"/>
    <property type="molecule type" value="Genomic_DNA"/>
</dbReference>
<dbReference type="PROSITE" id="PS50804">
    <property type="entry name" value="SCAN_BOX"/>
    <property type="match status" value="1"/>
</dbReference>
<dbReference type="Pfam" id="PF02023">
    <property type="entry name" value="SCAN"/>
    <property type="match status" value="1"/>
</dbReference>
<dbReference type="InterPro" id="IPR038269">
    <property type="entry name" value="SCAN_sf"/>
</dbReference>
<reference evidence="3 4" key="1">
    <citation type="journal article" date="2012" name="Genome Biol.">
        <title>Sequencing three crocodilian genomes to illuminate the evolution of archosaurs and amniotes.</title>
        <authorList>
            <person name="St John J.A."/>
            <person name="Braun E.L."/>
            <person name="Isberg S.R."/>
            <person name="Miles L.G."/>
            <person name="Chong A.Y."/>
            <person name="Gongora J."/>
            <person name="Dalzell P."/>
            <person name="Moran C."/>
            <person name="Bed'hom B."/>
            <person name="Abzhanov A."/>
            <person name="Burgess S.C."/>
            <person name="Cooksey A.M."/>
            <person name="Castoe T.A."/>
            <person name="Crawford N.G."/>
            <person name="Densmore L.D."/>
            <person name="Drew J.C."/>
            <person name="Edwards S.V."/>
            <person name="Faircloth B.C."/>
            <person name="Fujita M.K."/>
            <person name="Greenwold M.J."/>
            <person name="Hoffmann F.G."/>
            <person name="Howard J.M."/>
            <person name="Iguchi T."/>
            <person name="Janes D.E."/>
            <person name="Khan S.Y."/>
            <person name="Kohno S."/>
            <person name="de Koning A.J."/>
            <person name="Lance S.L."/>
            <person name="McCarthy F.M."/>
            <person name="McCormack J.E."/>
            <person name="Merchant M.E."/>
            <person name="Peterson D.G."/>
            <person name="Pollock D.D."/>
            <person name="Pourmand N."/>
            <person name="Raney B.J."/>
            <person name="Roessler K.A."/>
            <person name="Sanford J.R."/>
            <person name="Sawyer R.H."/>
            <person name="Schmidt C.J."/>
            <person name="Triplett E.W."/>
            <person name="Tuberville T.D."/>
            <person name="Venegas-Anaya M."/>
            <person name="Howard J.T."/>
            <person name="Jarvis E.D."/>
            <person name="Guillette L.J.Jr."/>
            <person name="Glenn T.C."/>
            <person name="Green R.E."/>
            <person name="Ray D.A."/>
        </authorList>
    </citation>
    <scope>NUCLEOTIDE SEQUENCE [LARGE SCALE GENOMIC DNA]</scope>
    <source>
        <strain evidence="3">KSC_2009_1</strain>
    </source>
</reference>
<dbReference type="InterPro" id="IPR012337">
    <property type="entry name" value="RNaseH-like_sf"/>
</dbReference>
<dbReference type="STRING" id="8496.A0A151MY35"/>
<evidence type="ECO:0000313" key="4">
    <source>
        <dbReference type="Proteomes" id="UP000050525"/>
    </source>
</evidence>
<proteinExistence type="predicted"/>
<evidence type="ECO:0000259" key="1">
    <source>
        <dbReference type="PROSITE" id="PS50804"/>
    </source>
</evidence>
<dbReference type="SUPFAM" id="SSF47353">
    <property type="entry name" value="Retrovirus capsid dimerization domain-like"/>
    <property type="match status" value="1"/>
</dbReference>
<dbReference type="Proteomes" id="UP000050525">
    <property type="component" value="Unassembled WGS sequence"/>
</dbReference>
<dbReference type="Gene3D" id="1.10.4020.10">
    <property type="entry name" value="DNA breaking-rejoining enzymes"/>
    <property type="match status" value="1"/>
</dbReference>
<dbReference type="PANTHER" id="PTHR37984:SF15">
    <property type="entry name" value="INTEGRASE CATALYTIC DOMAIN-CONTAINING PROTEIN"/>
    <property type="match status" value="1"/>
</dbReference>
<feature type="domain" description="Integrase catalytic" evidence="2">
    <location>
        <begin position="154"/>
        <end position="273"/>
    </location>
</feature>
<gene>
    <name evidence="3" type="ORF">Y1Q_0017995</name>
</gene>
<sequence>MGLDRSQWGHQLGALVIDEAQAAYRALSREEAQDYEAIKAAILYQLEISPESHRQAFRARKPRESKRPRGLLQTIWDALQKWLLVGNFDRAGVLDQILLEQFLWDLEEDTQRSVWRHQPQSSEEALRLAEAFLNSEKEKGSGRGFRVSRESSGAVPLRSITAPKVAEELLKWIAQVGIPQEILIDQGTNFMSGVMKALCKTLGITQLRTSVYHPQTNGLVERLNGTIKWLLRHCAQEDPWRWNTLLTTLLFALRDAPQESTHYSPFQLVYGHSPRGLLQVVREEWERPIGLGVSAEEYRQELQDRIQKAQRIAGHNVREAQERQETHYNRRAKARTFQPGDQVLVSIPATSSKQLAMWQGPFTVIRQVGPVDYEVRKPGHRWEQQVYRVNRLKEWKTPQGWMAQEKAGIDWFPITYTSKSVMSGSGPTD</sequence>
<feature type="domain" description="SCAN box" evidence="1">
    <location>
        <begin position="54"/>
        <end position="130"/>
    </location>
</feature>
<dbReference type="PROSITE" id="PS50994">
    <property type="entry name" value="INTEGRASE"/>
    <property type="match status" value="1"/>
</dbReference>
<comment type="caution">
    <text evidence="3">The sequence shown here is derived from an EMBL/GenBank/DDBJ whole genome shotgun (WGS) entry which is preliminary data.</text>
</comment>
<accession>A0A151MY35</accession>
<dbReference type="GO" id="GO:0003676">
    <property type="term" value="F:nucleic acid binding"/>
    <property type="evidence" value="ECO:0007669"/>
    <property type="project" value="InterPro"/>
</dbReference>
<dbReference type="SUPFAM" id="SSF53098">
    <property type="entry name" value="Ribonuclease H-like"/>
    <property type="match status" value="1"/>
</dbReference>
<dbReference type="GO" id="GO:0015074">
    <property type="term" value="P:DNA integration"/>
    <property type="evidence" value="ECO:0007669"/>
    <property type="project" value="InterPro"/>
</dbReference>
<dbReference type="InterPro" id="IPR050951">
    <property type="entry name" value="Retrovirus_Pol_polyprotein"/>
</dbReference>
<protein>
    <recommendedName>
        <fullName evidence="5">Integrase catalytic domain-containing protein</fullName>
    </recommendedName>
</protein>
<dbReference type="InterPro" id="IPR036397">
    <property type="entry name" value="RNaseH_sf"/>
</dbReference>
<evidence type="ECO:0008006" key="5">
    <source>
        <dbReference type="Google" id="ProtNLM"/>
    </source>
</evidence>
<dbReference type="InterPro" id="IPR003309">
    <property type="entry name" value="SCAN_dom"/>
</dbReference>
<dbReference type="InterPro" id="IPR001584">
    <property type="entry name" value="Integrase_cat-core"/>
</dbReference>
<evidence type="ECO:0000313" key="3">
    <source>
        <dbReference type="EMBL" id="KYO29365.1"/>
    </source>
</evidence>